<dbReference type="InterPro" id="IPR010264">
    <property type="entry name" value="Self-incomp_S1"/>
</dbReference>
<sequence length="88" mass="10190">MISECRGSTMANHSVGNSLPTFGDPLYSCVIFIGVHIIQQFLMHVYNAKIGDKCWNGTIHYNCYWVARPDGFYFSNDNKSWEKIHNWI</sequence>
<comment type="similarity">
    <text evidence="2">Belongs to the plant self-incompatibility (S1) protein family.</text>
</comment>
<evidence type="ECO:0000256" key="4">
    <source>
        <dbReference type="ARBA" id="ARBA00022525"/>
    </source>
</evidence>
<keyword evidence="4" id="KW-0964">Secreted</keyword>
<name>A0AAV6I0N9_9ERIC</name>
<evidence type="ECO:0000256" key="1">
    <source>
        <dbReference type="ARBA" id="ARBA00004613"/>
    </source>
</evidence>
<accession>A0AAV6I0N9</accession>
<dbReference type="Pfam" id="PF05938">
    <property type="entry name" value="Self-incomp_S1"/>
    <property type="match status" value="1"/>
</dbReference>
<evidence type="ECO:0000313" key="6">
    <source>
        <dbReference type="EMBL" id="KAG5520754.1"/>
    </source>
</evidence>
<dbReference type="GO" id="GO:0060320">
    <property type="term" value="P:rejection of self pollen"/>
    <property type="evidence" value="ECO:0007669"/>
    <property type="project" value="UniProtKB-KW"/>
</dbReference>
<evidence type="ECO:0008006" key="8">
    <source>
        <dbReference type="Google" id="ProtNLM"/>
    </source>
</evidence>
<reference evidence="6" key="1">
    <citation type="submission" date="2020-08" db="EMBL/GenBank/DDBJ databases">
        <title>Plant Genome Project.</title>
        <authorList>
            <person name="Zhang R.-G."/>
        </authorList>
    </citation>
    <scope>NUCLEOTIDE SEQUENCE</scope>
    <source>
        <strain evidence="6">WSP0</strain>
        <tissue evidence="6">Leaf</tissue>
    </source>
</reference>
<comment type="subcellular location">
    <subcellularLocation>
        <location evidence="1">Secreted</location>
    </subcellularLocation>
</comment>
<evidence type="ECO:0000256" key="2">
    <source>
        <dbReference type="ARBA" id="ARBA00005581"/>
    </source>
</evidence>
<proteinExistence type="inferred from homology"/>
<dbReference type="Proteomes" id="UP000823749">
    <property type="component" value="Chromosome 12"/>
</dbReference>
<evidence type="ECO:0000313" key="7">
    <source>
        <dbReference type="Proteomes" id="UP000823749"/>
    </source>
</evidence>
<keyword evidence="5" id="KW-0732">Signal</keyword>
<keyword evidence="3" id="KW-0713">Self-incompatibility</keyword>
<dbReference type="EMBL" id="JACTNZ010000012">
    <property type="protein sequence ID" value="KAG5520754.1"/>
    <property type="molecule type" value="Genomic_DNA"/>
</dbReference>
<protein>
    <recommendedName>
        <fullName evidence="8">S-protein homolog</fullName>
    </recommendedName>
</protein>
<dbReference type="GO" id="GO:0005576">
    <property type="term" value="C:extracellular region"/>
    <property type="evidence" value="ECO:0007669"/>
    <property type="project" value="UniProtKB-SubCell"/>
</dbReference>
<organism evidence="6 7">
    <name type="scientific">Rhododendron griersonianum</name>
    <dbReference type="NCBI Taxonomy" id="479676"/>
    <lineage>
        <taxon>Eukaryota</taxon>
        <taxon>Viridiplantae</taxon>
        <taxon>Streptophyta</taxon>
        <taxon>Embryophyta</taxon>
        <taxon>Tracheophyta</taxon>
        <taxon>Spermatophyta</taxon>
        <taxon>Magnoliopsida</taxon>
        <taxon>eudicotyledons</taxon>
        <taxon>Gunneridae</taxon>
        <taxon>Pentapetalae</taxon>
        <taxon>asterids</taxon>
        <taxon>Ericales</taxon>
        <taxon>Ericaceae</taxon>
        <taxon>Ericoideae</taxon>
        <taxon>Rhodoreae</taxon>
        <taxon>Rhododendron</taxon>
    </lineage>
</organism>
<comment type="caution">
    <text evidence="6">The sequence shown here is derived from an EMBL/GenBank/DDBJ whole genome shotgun (WGS) entry which is preliminary data.</text>
</comment>
<gene>
    <name evidence="6" type="ORF">RHGRI_033362</name>
</gene>
<dbReference type="AlphaFoldDB" id="A0AAV6I0N9"/>
<evidence type="ECO:0000256" key="5">
    <source>
        <dbReference type="ARBA" id="ARBA00022729"/>
    </source>
</evidence>
<keyword evidence="7" id="KW-1185">Reference proteome</keyword>
<evidence type="ECO:0000256" key="3">
    <source>
        <dbReference type="ARBA" id="ARBA00022471"/>
    </source>
</evidence>